<dbReference type="InterPro" id="IPR045474">
    <property type="entry name" value="GEVED"/>
</dbReference>
<keyword evidence="2" id="KW-0732">Signal</keyword>
<evidence type="ECO:0000313" key="5">
    <source>
        <dbReference type="EMBL" id="REA57691.1"/>
    </source>
</evidence>
<accession>A0A3D8Y5E1</accession>
<dbReference type="EMBL" id="QNUL01000026">
    <property type="protein sequence ID" value="REA57691.1"/>
    <property type="molecule type" value="Genomic_DNA"/>
</dbReference>
<feature type="domain" description="GEVED" evidence="4">
    <location>
        <begin position="574"/>
        <end position="649"/>
    </location>
</feature>
<evidence type="ECO:0000259" key="4">
    <source>
        <dbReference type="Pfam" id="PF20009"/>
    </source>
</evidence>
<name>A0A3D8Y5E1_9BACT</name>
<comment type="caution">
    <text evidence="5">The sequence shown here is derived from an EMBL/GenBank/DDBJ whole genome shotgun (WGS) entry which is preliminary data.</text>
</comment>
<feature type="chain" id="PRO_5017550861" evidence="2">
    <location>
        <begin position="35"/>
        <end position="1481"/>
    </location>
</feature>
<dbReference type="Pfam" id="PF20009">
    <property type="entry name" value="GEVED"/>
    <property type="match status" value="1"/>
</dbReference>
<dbReference type="Pfam" id="PF18962">
    <property type="entry name" value="Por_Secre_tail"/>
    <property type="match status" value="1"/>
</dbReference>
<dbReference type="Gene3D" id="2.60.40.10">
    <property type="entry name" value="Immunoglobulins"/>
    <property type="match status" value="2"/>
</dbReference>
<evidence type="ECO:0000256" key="2">
    <source>
        <dbReference type="SAM" id="SignalP"/>
    </source>
</evidence>
<feature type="region of interest" description="Disordered" evidence="1">
    <location>
        <begin position="727"/>
        <end position="760"/>
    </location>
</feature>
<dbReference type="NCBIfam" id="TIGR04183">
    <property type="entry name" value="Por_Secre_tail"/>
    <property type="match status" value="1"/>
</dbReference>
<evidence type="ECO:0000256" key="1">
    <source>
        <dbReference type="SAM" id="MobiDB-lite"/>
    </source>
</evidence>
<organism evidence="5 6">
    <name type="scientific">Dyadobacter luteus</name>
    <dbReference type="NCBI Taxonomy" id="2259619"/>
    <lineage>
        <taxon>Bacteria</taxon>
        <taxon>Pseudomonadati</taxon>
        <taxon>Bacteroidota</taxon>
        <taxon>Cytophagia</taxon>
        <taxon>Cytophagales</taxon>
        <taxon>Spirosomataceae</taxon>
        <taxon>Dyadobacter</taxon>
    </lineage>
</organism>
<sequence length="1481" mass="153619">MLNYYTTQNCLVRNVSRMVCAAVLLLMAITFANGQPCPAIPATTTNLNFVTGTNDTHVYPSIRPSGRPGVNNAGGGILGTSASAGSIYPLKTFTVHPEWTDGTMGWTVLRFEYLVTRGAAFEIKVYNGDGTSTTPVHTVTPANAASYRDQATDVAFTHAYQGPVTVTFQSTSPGTADNFDIEINYQTGDKLITTPLGYQTTYWESYITPNSYLFIDSKPGSASTKAVGYFGANKQLVSSEASWCIDYGKGSPRRGNFFIGQYRYYPTARPDLDNDGTVTNDDKLMTARLIYILQHAPTPLTTFANSNEVRAAIDDITHFKTGGPALAAAAIAAIPSLRSPAEPTFSITGPAAPVPAGTSQDFVVNLTNDGGHPRVYKLKIPAGVTVNSVTGTGVTYNSGDQTITFGSATGSATVKVTSVTAGTATIGVAYEQPGFWNVDNLVVFEPCDSHPTHQGFLGLSKSEKPYPFREASGTWSAALDYGDLPNGYATASASNGPSHAITAYNATTHTSSLMLGSQIDAEADGVAGAVADGDNIAGLNDEDAITQFPTLAIGQTTYSVTVPVTNTTGATATVKGWIDFNRDGAFGAGEEATQTVNNGGTSVTLSWSGFTPAAAAGAVYARFRIASVASEIALPTGAANSGEVEDYRLFIGVTVSGTVFHDMNYNRIIDSGENFTSLPAPMYVYMVKDNVIVDAATVAANGTYLLTAPANGTSAIHQSALQYPIGTNTSTTPIDRTPPTDWKRTGENAGGNNNGTNPDNTADGILSVTVTNVNLINRNFGIIGNAGASGGYDVCISDQSVLPLADFIYGQDLGGTWSYVSGSGITFNAAAGTIQLTSSATTSTYRYDVGGNFSIATVRVRQLPVKTQSITICEGQSYCVTNPAGGDARVIARGDTYCHTTGGVYTDTLSMAGQYGCDSIVVTTLTVIPTPNAGADGNTAVCSNSTTPINLFDLITGEQTVGVWARTSGTGGTFNAGAGTFTPAAGATNSTFSYTVTGANSCGSDVSVATVTLNNCSVLIAGSVWNDGNGNAVKNAGESPVSGNNTNNGGASVPTGGNVYANLVDGTGAVLQSVQVNPDGTFAFAGVAQNLPYKVVLTTTSQSAGTVLTAGSGPANWLPTGTSLNGVPSAGNTAYVIDLGTVTANVSNADFGIQRPPVADAKTFVVANTAFSPTPSSPFPAVTGYQAIPASSSSLTGYPTGGSLSGSDAEDCAAAGTCNTGTGTTFTIETINSNTKLYYNFGSGPVEITGNTVIPNFNVNNLVIYGQNGGGTTGNEFGFEYTITDKAGVKSAPVVYEIQTQSALPVTLISFDVVAEGKTANLKWATSSEANSKGFEVERSVETGSWTTIGYVASQNSNSSSQLTYNFSDASPARGINYYRLKMIDLDGTSAYSRIRSLKVDKAAMSLVAYPNPVVNGKLTIDVSGSGSYQADVYNLSGVLVLQHNLGASRELNVSNLTSGMYLLRVKSADGEVKTKTFVVK</sequence>
<keyword evidence="6" id="KW-1185">Reference proteome</keyword>
<proteinExistence type="predicted"/>
<dbReference type="Proteomes" id="UP000256373">
    <property type="component" value="Unassembled WGS sequence"/>
</dbReference>
<protein>
    <submittedName>
        <fullName evidence="5">Uncharacterized protein</fullName>
    </submittedName>
</protein>
<feature type="domain" description="Secretion system C-terminal sorting" evidence="3">
    <location>
        <begin position="1410"/>
        <end position="1479"/>
    </location>
</feature>
<dbReference type="InterPro" id="IPR013783">
    <property type="entry name" value="Ig-like_fold"/>
</dbReference>
<gene>
    <name evidence="5" type="ORF">DSL64_23430</name>
</gene>
<dbReference type="InterPro" id="IPR026444">
    <property type="entry name" value="Secre_tail"/>
</dbReference>
<feature type="signal peptide" evidence="2">
    <location>
        <begin position="1"/>
        <end position="34"/>
    </location>
</feature>
<evidence type="ECO:0000313" key="6">
    <source>
        <dbReference type="Proteomes" id="UP000256373"/>
    </source>
</evidence>
<evidence type="ECO:0000259" key="3">
    <source>
        <dbReference type="Pfam" id="PF18962"/>
    </source>
</evidence>
<reference evidence="5 6" key="1">
    <citation type="submission" date="2018-07" db="EMBL/GenBank/DDBJ databases">
        <title>Dyadobacter roseus sp. nov., isolated from rose rhizosphere soil.</title>
        <authorList>
            <person name="Chen L."/>
        </authorList>
    </citation>
    <scope>NUCLEOTIDE SEQUENCE [LARGE SCALE GENOMIC DNA]</scope>
    <source>
        <strain evidence="5 6">RS19</strain>
    </source>
</reference>